<reference evidence="1 2" key="1">
    <citation type="submission" date="2021-02" db="EMBL/GenBank/DDBJ databases">
        <title>De Novo genome assembly of isolated myxobacteria.</title>
        <authorList>
            <person name="Stevens D.C."/>
        </authorList>
    </citation>
    <scope>NUCLEOTIDE SEQUENCE [LARGE SCALE GENOMIC DNA]</scope>
    <source>
        <strain evidence="2">SCPEA02</strain>
    </source>
</reference>
<proteinExistence type="predicted"/>
<organism evidence="1 2">
    <name type="scientific">Pyxidicoccus parkwayensis</name>
    <dbReference type="NCBI Taxonomy" id="2813578"/>
    <lineage>
        <taxon>Bacteria</taxon>
        <taxon>Pseudomonadati</taxon>
        <taxon>Myxococcota</taxon>
        <taxon>Myxococcia</taxon>
        <taxon>Myxococcales</taxon>
        <taxon>Cystobacterineae</taxon>
        <taxon>Myxococcaceae</taxon>
        <taxon>Pyxidicoccus</taxon>
    </lineage>
</organism>
<name>A0ABX7NS83_9BACT</name>
<gene>
    <name evidence="1" type="ORF">JY651_41780</name>
</gene>
<dbReference type="RefSeq" id="WP_206723212.1">
    <property type="nucleotide sequence ID" value="NZ_CP071090.1"/>
</dbReference>
<evidence type="ECO:0000313" key="1">
    <source>
        <dbReference type="EMBL" id="QSQ21635.1"/>
    </source>
</evidence>
<evidence type="ECO:0000313" key="2">
    <source>
        <dbReference type="Proteomes" id="UP000662747"/>
    </source>
</evidence>
<protein>
    <submittedName>
        <fullName evidence="1">Uncharacterized protein</fullName>
    </submittedName>
</protein>
<dbReference type="Proteomes" id="UP000662747">
    <property type="component" value="Chromosome"/>
</dbReference>
<sequence length="141" mass="16166">MSEAVQVEELQRLAKVGLTPEVAFGMLRAMKRELKLDEDGIPMAPSQADWDAMTQEEREWVMATLPGSSSTATQLLAQGDDLPKLLEELIARRVEELWKELQKDTTWWRRSTGWRERPGVVVRRRAPNNTRLRAARPRSAN</sequence>
<keyword evidence="2" id="KW-1185">Reference proteome</keyword>
<accession>A0ABX7NS83</accession>
<dbReference type="EMBL" id="CP071090">
    <property type="protein sequence ID" value="QSQ21635.1"/>
    <property type="molecule type" value="Genomic_DNA"/>
</dbReference>